<gene>
    <name evidence="2" type="ORF">SYV04_13505</name>
</gene>
<sequence>MDGSTALIILGLVGFAVVVGLVLRGSEAQRLRRAWFRNTPLPRVQAEESLARHVMALKERFPGQEETWYLKKILSDLQRDRR</sequence>
<dbReference type="EMBL" id="JAXIVS010000004">
    <property type="protein sequence ID" value="MDY7227422.1"/>
    <property type="molecule type" value="Genomic_DNA"/>
</dbReference>
<name>A0ABU5H2U1_9BACT</name>
<protein>
    <submittedName>
        <fullName evidence="2">Uncharacterized protein</fullName>
    </submittedName>
</protein>
<accession>A0ABU5H2U1</accession>
<keyword evidence="3" id="KW-1185">Reference proteome</keyword>
<keyword evidence="1" id="KW-0472">Membrane</keyword>
<dbReference type="Proteomes" id="UP001291309">
    <property type="component" value="Unassembled WGS sequence"/>
</dbReference>
<dbReference type="RefSeq" id="WP_321546146.1">
    <property type="nucleotide sequence ID" value="NZ_JAXIVS010000004.1"/>
</dbReference>
<evidence type="ECO:0000313" key="2">
    <source>
        <dbReference type="EMBL" id="MDY7227422.1"/>
    </source>
</evidence>
<comment type="caution">
    <text evidence="2">The sequence shown here is derived from an EMBL/GenBank/DDBJ whole genome shotgun (WGS) entry which is preliminary data.</text>
</comment>
<organism evidence="2 3">
    <name type="scientific">Hyalangium rubrum</name>
    <dbReference type="NCBI Taxonomy" id="3103134"/>
    <lineage>
        <taxon>Bacteria</taxon>
        <taxon>Pseudomonadati</taxon>
        <taxon>Myxococcota</taxon>
        <taxon>Myxococcia</taxon>
        <taxon>Myxococcales</taxon>
        <taxon>Cystobacterineae</taxon>
        <taxon>Archangiaceae</taxon>
        <taxon>Hyalangium</taxon>
    </lineage>
</organism>
<keyword evidence="1" id="KW-0812">Transmembrane</keyword>
<evidence type="ECO:0000256" key="1">
    <source>
        <dbReference type="SAM" id="Phobius"/>
    </source>
</evidence>
<reference evidence="2 3" key="1">
    <citation type="submission" date="2023-12" db="EMBL/GenBank/DDBJ databases">
        <title>the genome sequence of Hyalangium sp. s54d21.</title>
        <authorList>
            <person name="Zhang X."/>
        </authorList>
    </citation>
    <scope>NUCLEOTIDE SEQUENCE [LARGE SCALE GENOMIC DNA]</scope>
    <source>
        <strain evidence="3">s54d21</strain>
    </source>
</reference>
<feature type="transmembrane region" description="Helical" evidence="1">
    <location>
        <begin position="6"/>
        <end position="23"/>
    </location>
</feature>
<proteinExistence type="predicted"/>
<evidence type="ECO:0000313" key="3">
    <source>
        <dbReference type="Proteomes" id="UP001291309"/>
    </source>
</evidence>
<keyword evidence="1" id="KW-1133">Transmembrane helix</keyword>